<dbReference type="KEGG" id="gsh:117358203"/>
<accession>A0A6P8QIL2</accession>
<dbReference type="Pfam" id="PF15828">
    <property type="entry name" value="RDD1"/>
    <property type="match status" value="1"/>
</dbReference>
<proteinExistence type="predicted"/>
<reference evidence="3" key="1">
    <citation type="submission" date="2025-08" db="UniProtKB">
        <authorList>
            <consortium name="RefSeq"/>
        </authorList>
    </citation>
    <scope>IDENTIFICATION</scope>
</reference>
<dbReference type="CTD" id="421341"/>
<dbReference type="InterPro" id="IPR031667">
    <property type="entry name" value="RDD1"/>
</dbReference>
<sequence>MEFAAASATAGGAREPRGRAVRAGMFGSRFPVPLSTAGDDRAPILLPEEREDQGQRWQGSRKVHFAPLPDRYEPLEGEEERESKGEKKRRRKKKAKKYAKNVGKAMRNGCRYLLLGLQSLTNAYVAPFGVPATASWVHQ</sequence>
<dbReference type="AlphaFoldDB" id="A0A6P8QIL2"/>
<protein>
    <submittedName>
        <fullName evidence="3">Uncharacterized protein C1orf115 homolog</fullName>
    </submittedName>
</protein>
<feature type="region of interest" description="Disordered" evidence="1">
    <location>
        <begin position="49"/>
        <end position="100"/>
    </location>
</feature>
<dbReference type="PANTHER" id="PTHR14680">
    <property type="entry name" value="SI:DKEY-126G1.9-RELATED"/>
    <property type="match status" value="1"/>
</dbReference>
<dbReference type="OrthoDB" id="8904409at2759"/>
<feature type="compositionally biased region" description="Low complexity" evidence="1">
    <location>
        <begin position="1"/>
        <end position="13"/>
    </location>
</feature>
<dbReference type="GeneID" id="117358203"/>
<gene>
    <name evidence="3" type="primary">C3H1orf115</name>
</gene>
<dbReference type="FunCoup" id="A0A6P8QIL2">
    <property type="interactions" value="1"/>
</dbReference>
<keyword evidence="2" id="KW-1185">Reference proteome</keyword>
<feature type="compositionally biased region" description="Basic residues" evidence="1">
    <location>
        <begin position="86"/>
        <end position="99"/>
    </location>
</feature>
<evidence type="ECO:0000313" key="2">
    <source>
        <dbReference type="Proteomes" id="UP000515159"/>
    </source>
</evidence>
<evidence type="ECO:0000313" key="3">
    <source>
        <dbReference type="RefSeq" id="XP_033795725.1"/>
    </source>
</evidence>
<dbReference type="PANTHER" id="PTHR14680:SF1">
    <property type="entry name" value="REQUIRED FOR DRUG-INDUCED DEATH PROTEIN 1"/>
    <property type="match status" value="1"/>
</dbReference>
<dbReference type="Proteomes" id="UP000515159">
    <property type="component" value="Chromosome 3"/>
</dbReference>
<dbReference type="RefSeq" id="XP_033795725.1">
    <property type="nucleotide sequence ID" value="XM_033939834.1"/>
</dbReference>
<name>A0A6P8QIL2_GEOSA</name>
<dbReference type="InParanoid" id="A0A6P8QIL2"/>
<evidence type="ECO:0000256" key="1">
    <source>
        <dbReference type="SAM" id="MobiDB-lite"/>
    </source>
</evidence>
<organism evidence="2 3">
    <name type="scientific">Geotrypetes seraphini</name>
    <name type="common">Gaboon caecilian</name>
    <name type="synonym">Caecilia seraphini</name>
    <dbReference type="NCBI Taxonomy" id="260995"/>
    <lineage>
        <taxon>Eukaryota</taxon>
        <taxon>Metazoa</taxon>
        <taxon>Chordata</taxon>
        <taxon>Craniata</taxon>
        <taxon>Vertebrata</taxon>
        <taxon>Euteleostomi</taxon>
        <taxon>Amphibia</taxon>
        <taxon>Gymnophiona</taxon>
        <taxon>Geotrypetes</taxon>
    </lineage>
</organism>
<feature type="region of interest" description="Disordered" evidence="1">
    <location>
        <begin position="1"/>
        <end position="20"/>
    </location>
</feature>